<dbReference type="EMBL" id="CAKXAJ010009382">
    <property type="protein sequence ID" value="CAH2211171.1"/>
    <property type="molecule type" value="Genomic_DNA"/>
</dbReference>
<reference evidence="1" key="1">
    <citation type="submission" date="2022-03" db="EMBL/GenBank/DDBJ databases">
        <authorList>
            <person name="Lindestad O."/>
        </authorList>
    </citation>
    <scope>NUCLEOTIDE SEQUENCE</scope>
</reference>
<sequence>MHRNSSKEAINMTRQNLLDDTSTPLLITKIMDGIKNLVTTEDAEFKMSEPSMPLCDEMPPDL</sequence>
<evidence type="ECO:0000313" key="2">
    <source>
        <dbReference type="Proteomes" id="UP000838756"/>
    </source>
</evidence>
<dbReference type="AlphaFoldDB" id="A0A8S4QKD4"/>
<protein>
    <submittedName>
        <fullName evidence="1">Jg24422 protein</fullName>
    </submittedName>
</protein>
<dbReference type="OrthoDB" id="7481565at2759"/>
<comment type="caution">
    <text evidence="1">The sequence shown here is derived from an EMBL/GenBank/DDBJ whole genome shotgun (WGS) entry which is preliminary data.</text>
</comment>
<proteinExistence type="predicted"/>
<keyword evidence="2" id="KW-1185">Reference proteome</keyword>
<evidence type="ECO:0000313" key="1">
    <source>
        <dbReference type="EMBL" id="CAH2211171.1"/>
    </source>
</evidence>
<name>A0A8S4QKD4_9NEOP</name>
<feature type="non-terminal residue" evidence="1">
    <location>
        <position position="1"/>
    </location>
</feature>
<accession>A0A8S4QKD4</accession>
<dbReference type="Proteomes" id="UP000838756">
    <property type="component" value="Unassembled WGS sequence"/>
</dbReference>
<organism evidence="1 2">
    <name type="scientific">Pararge aegeria aegeria</name>
    <dbReference type="NCBI Taxonomy" id="348720"/>
    <lineage>
        <taxon>Eukaryota</taxon>
        <taxon>Metazoa</taxon>
        <taxon>Ecdysozoa</taxon>
        <taxon>Arthropoda</taxon>
        <taxon>Hexapoda</taxon>
        <taxon>Insecta</taxon>
        <taxon>Pterygota</taxon>
        <taxon>Neoptera</taxon>
        <taxon>Endopterygota</taxon>
        <taxon>Lepidoptera</taxon>
        <taxon>Glossata</taxon>
        <taxon>Ditrysia</taxon>
        <taxon>Papilionoidea</taxon>
        <taxon>Nymphalidae</taxon>
        <taxon>Satyrinae</taxon>
        <taxon>Satyrini</taxon>
        <taxon>Parargina</taxon>
        <taxon>Pararge</taxon>
    </lineage>
</organism>
<feature type="non-terminal residue" evidence="1">
    <location>
        <position position="62"/>
    </location>
</feature>
<gene>
    <name evidence="1" type="primary">jg24422</name>
    <name evidence="1" type="ORF">PAEG_LOCUS3008</name>
</gene>